<feature type="region of interest" description="Disordered" evidence="1">
    <location>
        <begin position="29"/>
        <end position="58"/>
    </location>
</feature>
<dbReference type="AlphaFoldDB" id="A0A1R3V3L1"/>
<feature type="compositionally biased region" description="Basic residues" evidence="1">
    <location>
        <begin position="42"/>
        <end position="58"/>
    </location>
</feature>
<proteinExistence type="predicted"/>
<protein>
    <submittedName>
        <fullName evidence="2">Uncharacterized protein</fullName>
    </submittedName>
</protein>
<dbReference type="EMBL" id="FTPD01000001">
    <property type="protein sequence ID" value="SIT52983.1"/>
    <property type="molecule type" value="Genomic_DNA"/>
</dbReference>
<keyword evidence="3" id="KW-1185">Reference proteome</keyword>
<evidence type="ECO:0000313" key="3">
    <source>
        <dbReference type="Proteomes" id="UP000188388"/>
    </source>
</evidence>
<evidence type="ECO:0000256" key="1">
    <source>
        <dbReference type="SAM" id="MobiDB-lite"/>
    </source>
</evidence>
<reference evidence="3" key="1">
    <citation type="submission" date="2017-01" db="EMBL/GenBank/DDBJ databases">
        <authorList>
            <person name="Brunel B."/>
        </authorList>
    </citation>
    <scope>NUCLEOTIDE SEQUENCE [LARGE SCALE GENOMIC DNA]</scope>
</reference>
<organism evidence="2 3">
    <name type="scientific">Mesorhizobium prunaredense</name>
    <dbReference type="NCBI Taxonomy" id="1631249"/>
    <lineage>
        <taxon>Bacteria</taxon>
        <taxon>Pseudomonadati</taxon>
        <taxon>Pseudomonadota</taxon>
        <taxon>Alphaproteobacteria</taxon>
        <taxon>Hyphomicrobiales</taxon>
        <taxon>Phyllobacteriaceae</taxon>
        <taxon>Mesorhizobium</taxon>
    </lineage>
</organism>
<dbReference type="Proteomes" id="UP000188388">
    <property type="component" value="Unassembled WGS sequence"/>
</dbReference>
<sequence length="58" mass="6602">MSTSHEPVYSEDGMDLKITSDLIWWCEAEPPHGEPPGTSVRSARRARRRLAARHRTIS</sequence>
<accession>A0A1R3V3L1</accession>
<evidence type="ECO:0000313" key="2">
    <source>
        <dbReference type="EMBL" id="SIT52983.1"/>
    </source>
</evidence>
<gene>
    <name evidence="2" type="ORF">BQ8794_10353</name>
</gene>
<name>A0A1R3V3L1_9HYPH</name>